<evidence type="ECO:0000256" key="7">
    <source>
        <dbReference type="ARBA" id="ARBA00022803"/>
    </source>
</evidence>
<dbReference type="GO" id="GO:0097363">
    <property type="term" value="F:protein O-acetylglucosaminyltransferase activity"/>
    <property type="evidence" value="ECO:0007669"/>
    <property type="project" value="UniProtKB-EC"/>
</dbReference>
<dbReference type="Gene3D" id="3.40.50.11380">
    <property type="match status" value="1"/>
</dbReference>
<dbReference type="Pfam" id="PF13432">
    <property type="entry name" value="TPR_16"/>
    <property type="match status" value="3"/>
</dbReference>
<dbReference type="AlphaFoldDB" id="A0A9X9WPL1"/>
<keyword evidence="4" id="KW-0328">Glycosyltransferase</keyword>
<keyword evidence="7 8" id="KW-0802">TPR repeat</keyword>
<feature type="domain" description="O-GlcNAc transferase C-terminal" evidence="9">
    <location>
        <begin position="619"/>
        <end position="804"/>
    </location>
</feature>
<evidence type="ECO:0000256" key="2">
    <source>
        <dbReference type="ARBA" id="ARBA00005386"/>
    </source>
</evidence>
<name>A0A9X9WPL1_9PROT</name>
<comment type="pathway">
    <text evidence="1">Protein modification; protein glycosylation.</text>
</comment>
<reference evidence="11 12" key="2">
    <citation type="submission" date="2020-02" db="EMBL/GenBank/DDBJ databases">
        <authorList>
            <person name="Sun Q."/>
            <person name="Inoue M."/>
        </authorList>
    </citation>
    <scope>NUCLEOTIDE SEQUENCE [LARGE SCALE GENOMIC DNA]</scope>
    <source>
        <strain evidence="11 12">KCTC 22478</strain>
    </source>
</reference>
<reference evidence="10" key="1">
    <citation type="submission" date="2020-01" db="EMBL/GenBank/DDBJ databases">
        <authorList>
            <person name="Rat A."/>
        </authorList>
    </citation>
    <scope>NUCLEOTIDE SEQUENCE</scope>
    <source>
        <strain evidence="10">LMG 31161</strain>
    </source>
</reference>
<dbReference type="Proteomes" id="UP001138708">
    <property type="component" value="Unassembled WGS sequence"/>
</dbReference>
<evidence type="ECO:0000256" key="5">
    <source>
        <dbReference type="ARBA" id="ARBA00022679"/>
    </source>
</evidence>
<evidence type="ECO:0000256" key="8">
    <source>
        <dbReference type="PROSITE-ProRule" id="PRU00339"/>
    </source>
</evidence>
<keyword evidence="6" id="KW-0677">Repeat</keyword>
<reference evidence="10" key="3">
    <citation type="journal article" date="2021" name="Syst. Appl. Microbiol.">
        <title>Roseomonas hellenica sp. nov., isolated from roots of wild-growing Alkanna tinctoria.</title>
        <authorList>
            <person name="Rat A."/>
            <person name="Naranjo H.D."/>
            <person name="Lebbe L."/>
            <person name="Cnockaert M."/>
            <person name="Krigas N."/>
            <person name="Grigoriadou K."/>
            <person name="Maloupa E."/>
            <person name="Willems A."/>
        </authorList>
    </citation>
    <scope>NUCLEOTIDE SEQUENCE</scope>
    <source>
        <strain evidence="10">LMG 31161</strain>
    </source>
</reference>
<sequence length="828" mass="88820">MTDPDLARAMALHQAGRLDEAIRAYRALLPRRKADPQLNHLLGLALFAKGEAKAALEPIRAALARVPGHPQLLNDMGNVLRALGRQSEAAEAFRRALAADANFHFARFNLADALLELRRFAEGLAAYDEIIARRLPGIDADLHCNRGACLAGLKRQEEAVEAFRAALALQPTHAGATANLATALQALGRDAESVEALTAFTARHPATTEVLLALGKGLLGLKRGEEALAAFARAAAADPKSDKPLSGQALALDALGRHAEALAMHDRAIAANPKSAEAHSNRGVTLRKMWRLREAIAAFEAALRIAPDSADALVNLGNALTDAKDHDAAIRAYRKAIALEADLTDAHANLGTALARTSDLAGSVAAYEAALARGKSGTTAHVLTSLAFTKLRGCDWSGIEDLQALIRTGVAAGTVDAGPFEMLGLADDPALNLLSARRHVEVNFGAIRRAIPTPPPGSRIRIGFISTDFRSHPTLRLCVRMLELLDREVFEVSAFSIGPQIIDAMAERVKAGVDHFHDCTPMPDEAVMDLARRSGLDIAVDLNGYTQGARTALFARGLAPVQVNFLGYPGTIGASFADYILADPTVVPPGDERFYAEQVVRMPQAYQPNDDRREIGGNVPTRAEAGLPEGGFVFCCFNNCWKILPGTFAIWMRLLAAVPGSVFWLLDENPAATRNLQQAAASHGIDPARLVFAKRAPNADHIARHRLADLFLDTLPYNAHTTTSDALWAGLPVLTLEGRAFQARVAASLLRAAGMPDLITTSEAEYEALALALARDPERLRGMRARLAANLPTCPLFDSARFARDAGIAFRRMHERHVAGLPPEGFDV</sequence>
<feature type="domain" description="O-GlcNAc transferase C-terminal" evidence="9">
    <location>
        <begin position="457"/>
        <end position="610"/>
    </location>
</feature>
<evidence type="ECO:0000313" key="10">
    <source>
        <dbReference type="EMBL" id="MBR0662271.1"/>
    </source>
</evidence>
<dbReference type="SUPFAM" id="SSF48452">
    <property type="entry name" value="TPR-like"/>
    <property type="match status" value="2"/>
</dbReference>
<dbReference type="InterPro" id="IPR019734">
    <property type="entry name" value="TPR_rpt"/>
</dbReference>
<dbReference type="Pfam" id="PF13181">
    <property type="entry name" value="TPR_8"/>
    <property type="match status" value="1"/>
</dbReference>
<dbReference type="InterPro" id="IPR029489">
    <property type="entry name" value="OGT/SEC/SPY_C"/>
</dbReference>
<feature type="repeat" description="TPR" evidence="8">
    <location>
        <begin position="208"/>
        <end position="241"/>
    </location>
</feature>
<dbReference type="Pfam" id="PF13424">
    <property type="entry name" value="TPR_12"/>
    <property type="match status" value="1"/>
</dbReference>
<dbReference type="EMBL" id="JAAVUP010000014">
    <property type="protein sequence ID" value="NKE19867.1"/>
    <property type="molecule type" value="Genomic_DNA"/>
</dbReference>
<evidence type="ECO:0000256" key="3">
    <source>
        <dbReference type="ARBA" id="ARBA00011970"/>
    </source>
</evidence>
<evidence type="ECO:0000256" key="4">
    <source>
        <dbReference type="ARBA" id="ARBA00022676"/>
    </source>
</evidence>
<dbReference type="PANTHER" id="PTHR44998:SF1">
    <property type="entry name" value="UDP-N-ACETYLGLUCOSAMINE--PEPTIDE N-ACETYLGLUCOSAMINYLTRANSFERASE 110 KDA SUBUNIT"/>
    <property type="match status" value="1"/>
</dbReference>
<keyword evidence="12" id="KW-1185">Reference proteome</keyword>
<feature type="repeat" description="TPR" evidence="8">
    <location>
        <begin position="310"/>
        <end position="343"/>
    </location>
</feature>
<dbReference type="RefSeq" id="WP_168043772.1">
    <property type="nucleotide sequence ID" value="NZ_JAAEDK010000089.1"/>
</dbReference>
<feature type="repeat" description="TPR" evidence="8">
    <location>
        <begin position="276"/>
        <end position="309"/>
    </location>
</feature>
<protein>
    <recommendedName>
        <fullName evidence="3">protein O-GlcNAc transferase</fullName>
        <ecNumber evidence="3">2.4.1.255</ecNumber>
    </recommendedName>
</protein>
<dbReference type="Pfam" id="PF13844">
    <property type="entry name" value="Glyco_transf_41"/>
    <property type="match status" value="2"/>
</dbReference>
<dbReference type="EMBL" id="JAAEDK010000089">
    <property type="protein sequence ID" value="MBR0662271.1"/>
    <property type="molecule type" value="Genomic_DNA"/>
</dbReference>
<evidence type="ECO:0000259" key="9">
    <source>
        <dbReference type="Pfam" id="PF13844"/>
    </source>
</evidence>
<evidence type="ECO:0000313" key="13">
    <source>
        <dbReference type="Proteomes" id="UP001138708"/>
    </source>
</evidence>
<dbReference type="EC" id="2.4.1.255" evidence="3"/>
<organism evidence="10 13">
    <name type="scientific">Neoroseomonas oryzicola</name>
    <dbReference type="NCBI Taxonomy" id="535904"/>
    <lineage>
        <taxon>Bacteria</taxon>
        <taxon>Pseudomonadati</taxon>
        <taxon>Pseudomonadota</taxon>
        <taxon>Alphaproteobacteria</taxon>
        <taxon>Acetobacterales</taxon>
        <taxon>Acetobacteraceae</taxon>
        <taxon>Neoroseomonas</taxon>
    </lineage>
</organism>
<accession>A0A9X9WPL1</accession>
<dbReference type="Proteomes" id="UP000746741">
    <property type="component" value="Unassembled WGS sequence"/>
</dbReference>
<dbReference type="PANTHER" id="PTHR44998">
    <property type="match status" value="1"/>
</dbReference>
<dbReference type="Gene3D" id="1.25.40.10">
    <property type="entry name" value="Tetratricopeptide repeat domain"/>
    <property type="match status" value="4"/>
</dbReference>
<keyword evidence="5" id="KW-0808">Transferase</keyword>
<evidence type="ECO:0000256" key="1">
    <source>
        <dbReference type="ARBA" id="ARBA00004922"/>
    </source>
</evidence>
<comment type="caution">
    <text evidence="10">The sequence shown here is derived from an EMBL/GenBank/DDBJ whole genome shotgun (WGS) entry which is preliminary data.</text>
</comment>
<proteinExistence type="inferred from homology"/>
<feature type="repeat" description="TPR" evidence="8">
    <location>
        <begin position="70"/>
        <end position="103"/>
    </location>
</feature>
<comment type="similarity">
    <text evidence="2">Belongs to the glycosyltransferase 41 family. O-GlcNAc transferase subfamily.</text>
</comment>
<dbReference type="Gene3D" id="3.40.50.2000">
    <property type="entry name" value="Glycogen Phosphorylase B"/>
    <property type="match status" value="1"/>
</dbReference>
<dbReference type="InterPro" id="IPR011990">
    <property type="entry name" value="TPR-like_helical_dom_sf"/>
</dbReference>
<evidence type="ECO:0000313" key="11">
    <source>
        <dbReference type="EMBL" id="NKE19867.1"/>
    </source>
</evidence>
<feature type="repeat" description="TPR" evidence="8">
    <location>
        <begin position="140"/>
        <end position="173"/>
    </location>
</feature>
<dbReference type="SMART" id="SM00028">
    <property type="entry name" value="TPR"/>
    <property type="match status" value="10"/>
</dbReference>
<dbReference type="PROSITE" id="PS50005">
    <property type="entry name" value="TPR"/>
    <property type="match status" value="5"/>
</dbReference>
<evidence type="ECO:0000313" key="12">
    <source>
        <dbReference type="Proteomes" id="UP000746741"/>
    </source>
</evidence>
<gene>
    <name evidence="11" type="ORF">GWK15_23125</name>
    <name evidence="10" type="ORF">GXW75_23660</name>
</gene>
<evidence type="ECO:0000256" key="6">
    <source>
        <dbReference type="ARBA" id="ARBA00022737"/>
    </source>
</evidence>